<protein>
    <submittedName>
        <fullName evidence="2">Uncharacterized protein</fullName>
    </submittedName>
</protein>
<feature type="compositionally biased region" description="Acidic residues" evidence="1">
    <location>
        <begin position="102"/>
        <end position="111"/>
    </location>
</feature>
<feature type="compositionally biased region" description="Low complexity" evidence="1">
    <location>
        <begin position="119"/>
        <end position="134"/>
    </location>
</feature>
<evidence type="ECO:0000313" key="3">
    <source>
        <dbReference type="Proteomes" id="UP001231189"/>
    </source>
</evidence>
<gene>
    <name evidence="2" type="ORF">QYE76_062555</name>
</gene>
<feature type="region of interest" description="Disordered" evidence="1">
    <location>
        <begin position="45"/>
        <end position="149"/>
    </location>
</feature>
<name>A0AAD8W7D1_LOLMU</name>
<feature type="compositionally biased region" description="Polar residues" evidence="1">
    <location>
        <begin position="80"/>
        <end position="95"/>
    </location>
</feature>
<dbReference type="AlphaFoldDB" id="A0AAD8W7D1"/>
<dbReference type="EMBL" id="JAUUTY010000004">
    <property type="protein sequence ID" value="KAK1644750.1"/>
    <property type="molecule type" value="Genomic_DNA"/>
</dbReference>
<dbReference type="Proteomes" id="UP001231189">
    <property type="component" value="Unassembled WGS sequence"/>
</dbReference>
<comment type="caution">
    <text evidence="2">The sequence shown here is derived from an EMBL/GenBank/DDBJ whole genome shotgun (WGS) entry which is preliminary data.</text>
</comment>
<reference evidence="2" key="1">
    <citation type="submission" date="2023-07" db="EMBL/GenBank/DDBJ databases">
        <title>A chromosome-level genome assembly of Lolium multiflorum.</title>
        <authorList>
            <person name="Chen Y."/>
            <person name="Copetti D."/>
            <person name="Kolliker R."/>
            <person name="Studer B."/>
        </authorList>
    </citation>
    <scope>NUCLEOTIDE SEQUENCE</scope>
    <source>
        <strain evidence="2">02402/16</strain>
        <tissue evidence="2">Leaf</tissue>
    </source>
</reference>
<feature type="compositionally biased region" description="Polar residues" evidence="1">
    <location>
        <begin position="46"/>
        <end position="59"/>
    </location>
</feature>
<keyword evidence="3" id="KW-1185">Reference proteome</keyword>
<feature type="compositionally biased region" description="Basic and acidic residues" evidence="1">
    <location>
        <begin position="139"/>
        <end position="149"/>
    </location>
</feature>
<accession>A0AAD8W7D1</accession>
<organism evidence="2 3">
    <name type="scientific">Lolium multiflorum</name>
    <name type="common">Italian ryegrass</name>
    <name type="synonym">Lolium perenne subsp. multiflorum</name>
    <dbReference type="NCBI Taxonomy" id="4521"/>
    <lineage>
        <taxon>Eukaryota</taxon>
        <taxon>Viridiplantae</taxon>
        <taxon>Streptophyta</taxon>
        <taxon>Embryophyta</taxon>
        <taxon>Tracheophyta</taxon>
        <taxon>Spermatophyta</taxon>
        <taxon>Magnoliopsida</taxon>
        <taxon>Liliopsida</taxon>
        <taxon>Poales</taxon>
        <taxon>Poaceae</taxon>
        <taxon>BOP clade</taxon>
        <taxon>Pooideae</taxon>
        <taxon>Poodae</taxon>
        <taxon>Poeae</taxon>
        <taxon>Poeae Chloroplast Group 2 (Poeae type)</taxon>
        <taxon>Loliodinae</taxon>
        <taxon>Loliinae</taxon>
        <taxon>Lolium</taxon>
    </lineage>
</organism>
<evidence type="ECO:0000313" key="2">
    <source>
        <dbReference type="EMBL" id="KAK1644750.1"/>
    </source>
</evidence>
<proteinExistence type="predicted"/>
<feature type="compositionally biased region" description="Low complexity" evidence="1">
    <location>
        <begin position="60"/>
        <end position="75"/>
    </location>
</feature>
<evidence type="ECO:0000256" key="1">
    <source>
        <dbReference type="SAM" id="MobiDB-lite"/>
    </source>
</evidence>
<sequence>MITFADLAEPLPGAERSVDRQLWLASAGGMCTVPPLGSSVYYSRRATPSTCSAKRPSSTSPRLASRRACPAASPPFGTWPTRTPTRSPGSASPRSAESGADIQDDTADDAQEEKPASFAKPTAQAKKTAAAEAEGLSLEPERGWRSTSR</sequence>